<accession>A0ABV6LWM4</accession>
<evidence type="ECO:0000256" key="1">
    <source>
        <dbReference type="ARBA" id="ARBA00023295"/>
    </source>
</evidence>
<evidence type="ECO:0000259" key="3">
    <source>
        <dbReference type="PROSITE" id="PS50853"/>
    </source>
</evidence>
<feature type="domain" description="Fibronectin type-III" evidence="3">
    <location>
        <begin position="321"/>
        <end position="409"/>
    </location>
</feature>
<dbReference type="Gene3D" id="2.60.40.10">
    <property type="entry name" value="Immunoglobulins"/>
    <property type="match status" value="2"/>
</dbReference>
<dbReference type="PROSITE" id="PS50853">
    <property type="entry name" value="FN3"/>
    <property type="match status" value="2"/>
</dbReference>
<sequence length="506" mass="53362">MPPPICGEQPEVYPPTGTLTQVQRVPAGVSVAGTASDDDAPSSPVSVDITIDGARVGTLVANQTGKRYSGVVPARAGSRVCAIARDIGGGGDTTLGCVNTTIRVDPFGAWEALWHDSGRVRVKGWAIDPDSTAALSVEARDNAGALLATIPANVNRPDIGQANAGYGDYHGFDAQLPEKPADGSHQICLTMVNLGAGTNTGLGCKSYTVKHQPFGVFESLVRDGEQLALRGWAADPDGPTAQIDVDYYIDGVLRGTERAGKVREDVANDWPGYGPYHGFETTLPANMSAGNHTVCVKARNILAGVDPATQIGCHTYSVKAAVATPRFDPATVASTSIRIDWADDPVAQGFRIERSADGGPWRMLGEWDYSWFVDSGLRPGHDYCYRVTASNDRPSSASAETCHKTLLLPLPAASGLTQSAGDASSATVKWNDNATTETGYVLTWNRSGASPSEAKRVELPARAGTGEMVHRIGSLEPNTWYWVTVTPVNPAHEAAPVAGLSVRTTP</sequence>
<keyword evidence="1" id="KW-0326">Glycosidase</keyword>
<dbReference type="InterPro" id="IPR013783">
    <property type="entry name" value="Ig-like_fold"/>
</dbReference>
<keyword evidence="2" id="KW-0119">Carbohydrate metabolism</keyword>
<protein>
    <recommendedName>
        <fullName evidence="3">Fibronectin type-III domain-containing protein</fullName>
    </recommendedName>
</protein>
<organism evidence="4 5">
    <name type="scientific">Phytohabitans kaempferiae</name>
    <dbReference type="NCBI Taxonomy" id="1620943"/>
    <lineage>
        <taxon>Bacteria</taxon>
        <taxon>Bacillati</taxon>
        <taxon>Actinomycetota</taxon>
        <taxon>Actinomycetes</taxon>
        <taxon>Micromonosporales</taxon>
        <taxon>Micromonosporaceae</taxon>
    </lineage>
</organism>
<keyword evidence="2" id="KW-0624">Polysaccharide degradation</keyword>
<dbReference type="RefSeq" id="WP_377244915.1">
    <property type="nucleotide sequence ID" value="NZ_JBHLUH010000004.1"/>
</dbReference>
<evidence type="ECO:0000313" key="4">
    <source>
        <dbReference type="EMBL" id="MFC0526648.1"/>
    </source>
</evidence>
<dbReference type="SUPFAM" id="SSF49265">
    <property type="entry name" value="Fibronectin type III"/>
    <property type="match status" value="1"/>
</dbReference>
<name>A0ABV6LWM4_9ACTN</name>
<dbReference type="EMBL" id="JBHLUH010000004">
    <property type="protein sequence ID" value="MFC0526648.1"/>
    <property type="molecule type" value="Genomic_DNA"/>
</dbReference>
<reference evidence="4 5" key="1">
    <citation type="submission" date="2024-09" db="EMBL/GenBank/DDBJ databases">
        <authorList>
            <person name="Sun Q."/>
            <person name="Mori K."/>
        </authorList>
    </citation>
    <scope>NUCLEOTIDE SEQUENCE [LARGE SCALE GENOMIC DNA]</scope>
    <source>
        <strain evidence="4 5">TBRC 3947</strain>
    </source>
</reference>
<gene>
    <name evidence="4" type="ORF">ACFFIA_03145</name>
</gene>
<keyword evidence="1" id="KW-0378">Hydrolase</keyword>
<comment type="caution">
    <text evidence="4">The sequence shown here is derived from an EMBL/GenBank/DDBJ whole genome shotgun (WGS) entry which is preliminary data.</text>
</comment>
<dbReference type="InterPro" id="IPR003961">
    <property type="entry name" value="FN3_dom"/>
</dbReference>
<feature type="domain" description="Fibronectin type-III" evidence="3">
    <location>
        <begin position="412"/>
        <end position="506"/>
    </location>
</feature>
<evidence type="ECO:0000256" key="2">
    <source>
        <dbReference type="ARBA" id="ARBA00023326"/>
    </source>
</evidence>
<dbReference type="InterPro" id="IPR036116">
    <property type="entry name" value="FN3_sf"/>
</dbReference>
<dbReference type="SMART" id="SM00060">
    <property type="entry name" value="FN3"/>
    <property type="match status" value="2"/>
</dbReference>
<keyword evidence="5" id="KW-1185">Reference proteome</keyword>
<dbReference type="Proteomes" id="UP001589867">
    <property type="component" value="Unassembled WGS sequence"/>
</dbReference>
<evidence type="ECO:0000313" key="5">
    <source>
        <dbReference type="Proteomes" id="UP001589867"/>
    </source>
</evidence>
<dbReference type="CDD" id="cd00063">
    <property type="entry name" value="FN3"/>
    <property type="match status" value="2"/>
</dbReference>
<proteinExistence type="predicted"/>